<dbReference type="Gene3D" id="2.40.420.20">
    <property type="match status" value="1"/>
</dbReference>
<evidence type="ECO:0000256" key="2">
    <source>
        <dbReference type="SAM" id="Coils"/>
    </source>
</evidence>
<dbReference type="Gene3D" id="2.40.30.170">
    <property type="match status" value="1"/>
</dbReference>
<dbReference type="NCBIfam" id="TIGR01730">
    <property type="entry name" value="RND_mfp"/>
    <property type="match status" value="1"/>
</dbReference>
<accession>A0A345Y3F2</accession>
<organism evidence="5 6">
    <name type="scientific">Crenobacter cavernae</name>
    <dbReference type="NCBI Taxonomy" id="2290923"/>
    <lineage>
        <taxon>Bacteria</taxon>
        <taxon>Pseudomonadati</taxon>
        <taxon>Pseudomonadota</taxon>
        <taxon>Betaproteobacteria</taxon>
        <taxon>Neisseriales</taxon>
        <taxon>Neisseriaceae</taxon>
        <taxon>Crenobacter</taxon>
    </lineage>
</organism>
<protein>
    <submittedName>
        <fullName evidence="5">Efflux RND transporter periplasmic adaptor subunit</fullName>
    </submittedName>
</protein>
<gene>
    <name evidence="5" type="ORF">DWG20_02860</name>
</gene>
<dbReference type="PANTHER" id="PTHR30469:SF18">
    <property type="entry name" value="RESISTANCE-NODULATION-CELL DIVISION (RND) EFFLUX MEMBRANE FUSION PROTEIN-RELATED"/>
    <property type="match status" value="1"/>
</dbReference>
<feature type="chain" id="PRO_5017054580" evidence="3">
    <location>
        <begin position="22"/>
        <end position="360"/>
    </location>
</feature>
<evidence type="ECO:0000313" key="6">
    <source>
        <dbReference type="Proteomes" id="UP000254537"/>
    </source>
</evidence>
<dbReference type="RefSeq" id="WP_115432391.1">
    <property type="nucleotide sequence ID" value="NZ_CP031337.1"/>
</dbReference>
<dbReference type="PANTHER" id="PTHR30469">
    <property type="entry name" value="MULTIDRUG RESISTANCE PROTEIN MDTA"/>
    <property type="match status" value="1"/>
</dbReference>
<evidence type="ECO:0000256" key="1">
    <source>
        <dbReference type="ARBA" id="ARBA00009477"/>
    </source>
</evidence>
<reference evidence="5 6" key="1">
    <citation type="submission" date="2018-07" db="EMBL/GenBank/DDBJ databases">
        <title>Crenobacter cavernae sp. nov., isolated from a karst cave.</title>
        <authorList>
            <person name="Zhu H."/>
        </authorList>
    </citation>
    <scope>NUCLEOTIDE SEQUENCE [LARGE SCALE GENOMIC DNA]</scope>
    <source>
        <strain evidence="5 6">K1W11S-77</strain>
    </source>
</reference>
<feature type="signal peptide" evidence="3">
    <location>
        <begin position="1"/>
        <end position="21"/>
    </location>
</feature>
<dbReference type="InterPro" id="IPR058792">
    <property type="entry name" value="Beta-barrel_RND_2"/>
</dbReference>
<keyword evidence="3" id="KW-0732">Signal</keyword>
<evidence type="ECO:0000313" key="5">
    <source>
        <dbReference type="EMBL" id="AXK38454.1"/>
    </source>
</evidence>
<dbReference type="Proteomes" id="UP000254537">
    <property type="component" value="Chromosome"/>
</dbReference>
<comment type="similarity">
    <text evidence="1">Belongs to the membrane fusion protein (MFP) (TC 8.A.1) family.</text>
</comment>
<proteinExistence type="inferred from homology"/>
<dbReference type="GO" id="GO:1990281">
    <property type="term" value="C:efflux pump complex"/>
    <property type="evidence" value="ECO:0007669"/>
    <property type="project" value="TreeGrafter"/>
</dbReference>
<feature type="domain" description="CusB-like beta-barrel" evidence="4">
    <location>
        <begin position="206"/>
        <end position="278"/>
    </location>
</feature>
<dbReference type="EMBL" id="CP031337">
    <property type="protein sequence ID" value="AXK38454.1"/>
    <property type="molecule type" value="Genomic_DNA"/>
</dbReference>
<dbReference type="SUPFAM" id="SSF111369">
    <property type="entry name" value="HlyD-like secretion proteins"/>
    <property type="match status" value="1"/>
</dbReference>
<dbReference type="Pfam" id="PF25954">
    <property type="entry name" value="Beta-barrel_RND_2"/>
    <property type="match status" value="1"/>
</dbReference>
<dbReference type="OrthoDB" id="9806939at2"/>
<evidence type="ECO:0000259" key="4">
    <source>
        <dbReference type="Pfam" id="PF25954"/>
    </source>
</evidence>
<dbReference type="Gene3D" id="1.10.287.470">
    <property type="entry name" value="Helix hairpin bin"/>
    <property type="match status" value="1"/>
</dbReference>
<evidence type="ECO:0000256" key="3">
    <source>
        <dbReference type="SAM" id="SignalP"/>
    </source>
</evidence>
<feature type="coiled-coil region" evidence="2">
    <location>
        <begin position="99"/>
        <end position="164"/>
    </location>
</feature>
<keyword evidence="2" id="KW-0175">Coiled coil</keyword>
<sequence length="360" mass="37741">MKTTIFTGLIAGLLSMGLAGCADKPQPAEEVRPVRYTVAGQGEANGGPRFSGEVRARTESRLAFRVGGKVIEKRVSAGERVKQGQVLARLDATDYRLDLSAKEAQLSAAESDLAQQQADLTRSRDLLAKNFVSAAQVERQQNGVAAARARLTQARAQRAASRNQTGYANLVADADGVVSEMSAEPGTVVAAGFPVAKLAVDGEREVAVQVPEQLVDAVRQAKSFSVSLWANGKESYPGTLRELGSDADPATRTYAARIRIAAPPEALRLGMTATVALPGSAGAGTRLPLTALLDESGKHSVWLIDAKTLKVGRASVKVAAIDEASVLIESGVPAGSRVVTAGVHLLRDGQRVSLLEEGAR</sequence>
<dbReference type="InterPro" id="IPR006143">
    <property type="entry name" value="RND_pump_MFP"/>
</dbReference>
<name>A0A345Y3F2_9NEIS</name>
<dbReference type="PROSITE" id="PS51257">
    <property type="entry name" value="PROKAR_LIPOPROTEIN"/>
    <property type="match status" value="1"/>
</dbReference>
<dbReference type="AlphaFoldDB" id="A0A345Y3F2"/>
<dbReference type="GO" id="GO:0015562">
    <property type="term" value="F:efflux transmembrane transporter activity"/>
    <property type="evidence" value="ECO:0007669"/>
    <property type="project" value="TreeGrafter"/>
</dbReference>
<dbReference type="KEGG" id="ccah:DWG20_02860"/>
<dbReference type="Gene3D" id="2.40.50.100">
    <property type="match status" value="1"/>
</dbReference>